<dbReference type="PRINTS" id="PR00344">
    <property type="entry name" value="BCTRLSENSOR"/>
</dbReference>
<dbReference type="PANTHER" id="PTHR43065:SF10">
    <property type="entry name" value="PEROXIDE STRESS-ACTIVATED HISTIDINE KINASE MAK3"/>
    <property type="match status" value="1"/>
</dbReference>
<keyword evidence="4" id="KW-0808">Transferase</keyword>
<evidence type="ECO:0000256" key="6">
    <source>
        <dbReference type="ARBA" id="ARBA00022777"/>
    </source>
</evidence>
<dbReference type="PANTHER" id="PTHR43065">
    <property type="entry name" value="SENSOR HISTIDINE KINASE"/>
    <property type="match status" value="1"/>
</dbReference>
<dbReference type="Gene3D" id="3.30.565.10">
    <property type="entry name" value="Histidine kinase-like ATPase, C-terminal domain"/>
    <property type="match status" value="1"/>
</dbReference>
<reference evidence="10" key="1">
    <citation type="submission" date="2016-11" db="EMBL/GenBank/DDBJ databases">
        <authorList>
            <person name="Varghese N."/>
            <person name="Submissions S."/>
        </authorList>
    </citation>
    <scope>NUCLEOTIDE SEQUENCE [LARGE SCALE GENOMIC DNA]</scope>
    <source>
        <strain evidence="10">DSM 16785</strain>
    </source>
</reference>
<dbReference type="SMART" id="SM00387">
    <property type="entry name" value="HATPase_c"/>
    <property type="match status" value="1"/>
</dbReference>
<keyword evidence="7" id="KW-0067">ATP-binding</keyword>
<evidence type="ECO:0000256" key="2">
    <source>
        <dbReference type="ARBA" id="ARBA00012438"/>
    </source>
</evidence>
<evidence type="ECO:0000256" key="4">
    <source>
        <dbReference type="ARBA" id="ARBA00022679"/>
    </source>
</evidence>
<dbReference type="InterPro" id="IPR036890">
    <property type="entry name" value="HATPase_C_sf"/>
</dbReference>
<dbReference type="Gene3D" id="1.10.287.130">
    <property type="match status" value="1"/>
</dbReference>
<dbReference type="SUPFAM" id="SSF47384">
    <property type="entry name" value="Homodimeric domain of signal transducing histidine kinase"/>
    <property type="match status" value="1"/>
</dbReference>
<keyword evidence="8" id="KW-0902">Two-component regulatory system</keyword>
<proteinExistence type="predicted"/>
<name>A0A1M4UJA9_MARH1</name>
<dbReference type="RefSeq" id="WP_072863478.1">
    <property type="nucleotide sequence ID" value="NZ_FQUI01000007.1"/>
</dbReference>
<dbReference type="InterPro" id="IPR004358">
    <property type="entry name" value="Sig_transdc_His_kin-like_C"/>
</dbReference>
<dbReference type="Pfam" id="PF00512">
    <property type="entry name" value="HisKA"/>
    <property type="match status" value="1"/>
</dbReference>
<accession>A0A1M4UJA9</accession>
<dbReference type="CDD" id="cd00075">
    <property type="entry name" value="HATPase"/>
    <property type="match status" value="1"/>
</dbReference>
<dbReference type="OrthoDB" id="9773956at2"/>
<keyword evidence="5" id="KW-0547">Nucleotide-binding</keyword>
<dbReference type="GO" id="GO:0000155">
    <property type="term" value="F:phosphorelay sensor kinase activity"/>
    <property type="evidence" value="ECO:0007669"/>
    <property type="project" value="InterPro"/>
</dbReference>
<keyword evidence="3" id="KW-0597">Phosphoprotein</keyword>
<keyword evidence="6 10" id="KW-0418">Kinase</keyword>
<sequence length="433" mass="51144">MYIDIDYILIPIAVINENGEIIKSNLSFKNFFDNKNFFELLNKNFINIIKNILKERGLFFSIERKNKKILKSNYFFTINIHPINDLFIVELTPKNKEIIAESSFNKKISMLYSLINFTIKIPNLYYSLKSLNKKEVIENFINLLIEYNLISNYSEEKKYKHYFEIFDTKFYYDITEDIPINIKNFIIKIIDIHSQALEIMFKNIYSQKKSFDYLSIANNLIVGMFHEINNPLSIILMETEMLSAKIDEKYQKDLKIISDNLYRIIEITKLFKSLVKGDEIQIKLNLIDILKDVVKFMRYKANQKIQINLYVDSWKPHYIIGNRQELMIVFSNLIENAIEAIQETEKNGIINISLNEFPTFYNLIIEDNGIGISEENINRIFEPFFTTKSKRGMGYGLFFVYNICMKHNIEINVDSTLGKGTTFILKIPKIKEE</sequence>
<gene>
    <name evidence="10" type="ORF">SAMN02745164_00698</name>
</gene>
<evidence type="ECO:0000313" key="11">
    <source>
        <dbReference type="Proteomes" id="UP000184334"/>
    </source>
</evidence>
<dbReference type="Proteomes" id="UP000184334">
    <property type="component" value="Unassembled WGS sequence"/>
</dbReference>
<dbReference type="GO" id="GO:0005524">
    <property type="term" value="F:ATP binding"/>
    <property type="evidence" value="ECO:0007669"/>
    <property type="project" value="UniProtKB-KW"/>
</dbReference>
<feature type="domain" description="Histidine kinase" evidence="9">
    <location>
        <begin position="223"/>
        <end position="431"/>
    </location>
</feature>
<protein>
    <recommendedName>
        <fullName evidence="2">histidine kinase</fullName>
        <ecNumber evidence="2">2.7.13.3</ecNumber>
    </recommendedName>
</protein>
<dbReference type="Pfam" id="PF02518">
    <property type="entry name" value="HATPase_c"/>
    <property type="match status" value="1"/>
</dbReference>
<dbReference type="CDD" id="cd00082">
    <property type="entry name" value="HisKA"/>
    <property type="match status" value="1"/>
</dbReference>
<evidence type="ECO:0000256" key="1">
    <source>
        <dbReference type="ARBA" id="ARBA00000085"/>
    </source>
</evidence>
<dbReference type="PROSITE" id="PS50109">
    <property type="entry name" value="HIS_KIN"/>
    <property type="match status" value="1"/>
</dbReference>
<dbReference type="InterPro" id="IPR036097">
    <property type="entry name" value="HisK_dim/P_sf"/>
</dbReference>
<organism evidence="10 11">
    <name type="scientific">Marinitoga hydrogenitolerans (strain DSM 16785 / JCM 12826 / AT1271)</name>
    <dbReference type="NCBI Taxonomy" id="1122195"/>
    <lineage>
        <taxon>Bacteria</taxon>
        <taxon>Thermotogati</taxon>
        <taxon>Thermotogota</taxon>
        <taxon>Thermotogae</taxon>
        <taxon>Petrotogales</taxon>
        <taxon>Petrotogaceae</taxon>
        <taxon>Marinitoga</taxon>
    </lineage>
</organism>
<comment type="catalytic activity">
    <reaction evidence="1">
        <text>ATP + protein L-histidine = ADP + protein N-phospho-L-histidine.</text>
        <dbReference type="EC" id="2.7.13.3"/>
    </reaction>
</comment>
<evidence type="ECO:0000256" key="3">
    <source>
        <dbReference type="ARBA" id="ARBA00022553"/>
    </source>
</evidence>
<evidence type="ECO:0000256" key="7">
    <source>
        <dbReference type="ARBA" id="ARBA00022840"/>
    </source>
</evidence>
<dbReference type="InterPro" id="IPR003594">
    <property type="entry name" value="HATPase_dom"/>
</dbReference>
<dbReference type="SUPFAM" id="SSF55874">
    <property type="entry name" value="ATPase domain of HSP90 chaperone/DNA topoisomerase II/histidine kinase"/>
    <property type="match status" value="1"/>
</dbReference>
<dbReference type="EC" id="2.7.13.3" evidence="2"/>
<dbReference type="InterPro" id="IPR005467">
    <property type="entry name" value="His_kinase_dom"/>
</dbReference>
<evidence type="ECO:0000256" key="8">
    <source>
        <dbReference type="ARBA" id="ARBA00023012"/>
    </source>
</evidence>
<comment type="caution">
    <text evidence="10">The sequence shown here is derived from an EMBL/GenBank/DDBJ whole genome shotgun (WGS) entry which is preliminary data.</text>
</comment>
<dbReference type="STRING" id="1122195.SAMN02745164_00698"/>
<evidence type="ECO:0000259" key="9">
    <source>
        <dbReference type="PROSITE" id="PS50109"/>
    </source>
</evidence>
<evidence type="ECO:0000313" key="10">
    <source>
        <dbReference type="EMBL" id="SHE56826.1"/>
    </source>
</evidence>
<dbReference type="AlphaFoldDB" id="A0A1M4UJA9"/>
<keyword evidence="11" id="KW-1185">Reference proteome</keyword>
<dbReference type="InterPro" id="IPR003661">
    <property type="entry name" value="HisK_dim/P_dom"/>
</dbReference>
<dbReference type="EMBL" id="FQUI01000007">
    <property type="protein sequence ID" value="SHE56826.1"/>
    <property type="molecule type" value="Genomic_DNA"/>
</dbReference>
<evidence type="ECO:0000256" key="5">
    <source>
        <dbReference type="ARBA" id="ARBA00022741"/>
    </source>
</evidence>